<keyword evidence="7 13" id="KW-0418">Kinase</keyword>
<keyword evidence="14" id="KW-1185">Reference proteome</keyword>
<keyword evidence="9" id="KW-0902">Two-component regulatory system</keyword>
<dbReference type="AlphaFoldDB" id="A0A0F4L194"/>
<comment type="catalytic activity">
    <reaction evidence="1">
        <text>ATP + protein L-histidine = ADP + protein N-phospho-L-histidine.</text>
        <dbReference type="EC" id="2.7.13.3"/>
    </reaction>
</comment>
<dbReference type="Gene3D" id="1.10.287.130">
    <property type="match status" value="1"/>
</dbReference>
<dbReference type="Pfam" id="PF02518">
    <property type="entry name" value="HATPase_c"/>
    <property type="match status" value="1"/>
</dbReference>
<evidence type="ECO:0000313" key="14">
    <source>
        <dbReference type="Proteomes" id="UP000033695"/>
    </source>
</evidence>
<evidence type="ECO:0000256" key="5">
    <source>
        <dbReference type="ARBA" id="ARBA00022679"/>
    </source>
</evidence>
<keyword evidence="8 11" id="KW-1133">Transmembrane helix</keyword>
<dbReference type="Gene3D" id="3.30.565.10">
    <property type="entry name" value="Histidine kinase-like ATPase, C-terminal domain"/>
    <property type="match status" value="1"/>
</dbReference>
<evidence type="ECO:0000256" key="3">
    <source>
        <dbReference type="ARBA" id="ARBA00012438"/>
    </source>
</evidence>
<dbReference type="SUPFAM" id="SSF47384">
    <property type="entry name" value="Homodimeric domain of signal transducing histidine kinase"/>
    <property type="match status" value="1"/>
</dbReference>
<dbReference type="InterPro" id="IPR050351">
    <property type="entry name" value="BphY/WalK/GraS-like"/>
</dbReference>
<dbReference type="EC" id="2.7.13.3" evidence="3"/>
<evidence type="ECO:0000256" key="11">
    <source>
        <dbReference type="SAM" id="Phobius"/>
    </source>
</evidence>
<dbReference type="HOGENOM" id="CLU_000445_13_0_9"/>
<evidence type="ECO:0000256" key="9">
    <source>
        <dbReference type="ARBA" id="ARBA00023012"/>
    </source>
</evidence>
<dbReference type="InterPro" id="IPR036890">
    <property type="entry name" value="HATPase_C_sf"/>
</dbReference>
<comment type="subcellular location">
    <subcellularLocation>
        <location evidence="2">Cell membrane</location>
        <topology evidence="2">Multi-pass membrane protein</topology>
    </subcellularLocation>
</comment>
<proteinExistence type="predicted"/>
<dbReference type="OrthoDB" id="9780487at2"/>
<feature type="transmembrane region" description="Helical" evidence="11">
    <location>
        <begin position="43"/>
        <end position="59"/>
    </location>
</feature>
<keyword evidence="5" id="KW-0808">Transferase</keyword>
<evidence type="ECO:0000259" key="12">
    <source>
        <dbReference type="PROSITE" id="PS50109"/>
    </source>
</evidence>
<sequence>MKIWKLVWKQWPWLVGYIIVLLILALFFQLYNLPSNLVGDLLRYTWFICLAVIGGRAIYQAQQLKKLQQLKTQKSPAVPHFSHPVLQAYSQAFQECKQQLFNLQQQQDRRKVNQQDYLKIWSHEIKTPLTALAILAEDQTQVPSSQVQQQISLIQNQLDLLLNYQRFADFHHDLDFGWQKTAVLLQPIIQKYAIFFAQKHLHLHLEVESQQLLTDSKWFSVVLEQIIFNAIKYSPPQTTITIHAQDQQLLIQDQGIGIASTDLPRIFEPGFTGSNGRKQQVATGMGLYLAFNICQRLNINLQVQSQLNQGTTVILGFAQSDIR</sequence>
<dbReference type="PANTHER" id="PTHR45453:SF2">
    <property type="entry name" value="HISTIDINE KINASE"/>
    <property type="match status" value="1"/>
</dbReference>
<dbReference type="Proteomes" id="UP000033695">
    <property type="component" value="Unassembled WGS sequence"/>
</dbReference>
<dbReference type="SMART" id="SM00387">
    <property type="entry name" value="HATPase_c"/>
    <property type="match status" value="1"/>
</dbReference>
<name>A0A0F4L194_9LACO</name>
<feature type="domain" description="Histidine kinase" evidence="12">
    <location>
        <begin position="120"/>
        <end position="321"/>
    </location>
</feature>
<evidence type="ECO:0000256" key="6">
    <source>
        <dbReference type="ARBA" id="ARBA00022692"/>
    </source>
</evidence>
<evidence type="ECO:0000256" key="2">
    <source>
        <dbReference type="ARBA" id="ARBA00004651"/>
    </source>
</evidence>
<comment type="caution">
    <text evidence="13">The sequence shown here is derived from an EMBL/GenBank/DDBJ whole genome shotgun (WGS) entry which is preliminary data.</text>
</comment>
<dbReference type="GO" id="GO:0004721">
    <property type="term" value="F:phosphoprotein phosphatase activity"/>
    <property type="evidence" value="ECO:0007669"/>
    <property type="project" value="TreeGrafter"/>
</dbReference>
<dbReference type="STRING" id="1218508.JG29_04220"/>
<dbReference type="SUPFAM" id="SSF55874">
    <property type="entry name" value="ATPase domain of HSP90 chaperone/DNA topoisomerase II/histidine kinase"/>
    <property type="match status" value="1"/>
</dbReference>
<keyword evidence="4" id="KW-1003">Cell membrane</keyword>
<protein>
    <recommendedName>
        <fullName evidence="3">histidine kinase</fullName>
        <ecNumber evidence="3">2.7.13.3</ecNumber>
    </recommendedName>
</protein>
<dbReference type="PANTHER" id="PTHR45453">
    <property type="entry name" value="PHOSPHATE REGULON SENSOR PROTEIN PHOR"/>
    <property type="match status" value="1"/>
</dbReference>
<dbReference type="InterPro" id="IPR005467">
    <property type="entry name" value="His_kinase_dom"/>
</dbReference>
<evidence type="ECO:0000256" key="8">
    <source>
        <dbReference type="ARBA" id="ARBA00022989"/>
    </source>
</evidence>
<gene>
    <name evidence="13" type="ORF">JG29_04220</name>
</gene>
<keyword evidence="6 11" id="KW-0812">Transmembrane</keyword>
<dbReference type="PATRIC" id="fig|1218508.4.peg.430"/>
<evidence type="ECO:0000256" key="10">
    <source>
        <dbReference type="ARBA" id="ARBA00023136"/>
    </source>
</evidence>
<dbReference type="InterPro" id="IPR003594">
    <property type="entry name" value="HATPase_dom"/>
</dbReference>
<feature type="transmembrane region" description="Helical" evidence="11">
    <location>
        <begin position="12"/>
        <end position="31"/>
    </location>
</feature>
<dbReference type="InterPro" id="IPR036097">
    <property type="entry name" value="HisK_dim/P_sf"/>
</dbReference>
<evidence type="ECO:0000313" key="13">
    <source>
        <dbReference type="EMBL" id="KJY51371.1"/>
    </source>
</evidence>
<organism evidence="13 14">
    <name type="scientific">Bombilactobacillus mellis</name>
    <dbReference type="NCBI Taxonomy" id="1218508"/>
    <lineage>
        <taxon>Bacteria</taxon>
        <taxon>Bacillati</taxon>
        <taxon>Bacillota</taxon>
        <taxon>Bacilli</taxon>
        <taxon>Lactobacillales</taxon>
        <taxon>Lactobacillaceae</taxon>
        <taxon>Bombilactobacillus</taxon>
    </lineage>
</organism>
<dbReference type="GO" id="GO:0005886">
    <property type="term" value="C:plasma membrane"/>
    <property type="evidence" value="ECO:0007669"/>
    <property type="project" value="UniProtKB-SubCell"/>
</dbReference>
<dbReference type="GO" id="GO:0000155">
    <property type="term" value="F:phosphorelay sensor kinase activity"/>
    <property type="evidence" value="ECO:0007669"/>
    <property type="project" value="InterPro"/>
</dbReference>
<dbReference type="PROSITE" id="PS50109">
    <property type="entry name" value="HIS_KIN"/>
    <property type="match status" value="1"/>
</dbReference>
<reference evidence="13 14" key="1">
    <citation type="submission" date="2014-12" db="EMBL/GenBank/DDBJ databases">
        <title>Comparative genomics of the lactic acid bacteria isolated from the honey bee gut.</title>
        <authorList>
            <person name="Ellegaard K.M."/>
            <person name="Tamarit D."/>
            <person name="Javelind E."/>
            <person name="Olofsson T."/>
            <person name="Andersson S.G."/>
            <person name="Vasquez A."/>
        </authorList>
    </citation>
    <scope>NUCLEOTIDE SEQUENCE [LARGE SCALE GENOMIC DNA]</scope>
    <source>
        <strain evidence="13 14">Hon2</strain>
    </source>
</reference>
<evidence type="ECO:0000256" key="1">
    <source>
        <dbReference type="ARBA" id="ARBA00000085"/>
    </source>
</evidence>
<dbReference type="GO" id="GO:0016036">
    <property type="term" value="P:cellular response to phosphate starvation"/>
    <property type="evidence" value="ECO:0007669"/>
    <property type="project" value="TreeGrafter"/>
</dbReference>
<dbReference type="RefSeq" id="WP_045922306.1">
    <property type="nucleotide sequence ID" value="NZ_JBHTHW010000004.1"/>
</dbReference>
<keyword evidence="10 11" id="KW-0472">Membrane</keyword>
<evidence type="ECO:0000256" key="7">
    <source>
        <dbReference type="ARBA" id="ARBA00022777"/>
    </source>
</evidence>
<accession>A0A0F4L194</accession>
<dbReference type="EMBL" id="JXBZ01000002">
    <property type="protein sequence ID" value="KJY51371.1"/>
    <property type="molecule type" value="Genomic_DNA"/>
</dbReference>
<evidence type="ECO:0000256" key="4">
    <source>
        <dbReference type="ARBA" id="ARBA00022475"/>
    </source>
</evidence>